<evidence type="ECO:0000313" key="3">
    <source>
        <dbReference type="Proteomes" id="UP000054937"/>
    </source>
</evidence>
<proteinExistence type="predicted"/>
<gene>
    <name evidence="2" type="ORF">PPERSA_09088</name>
</gene>
<dbReference type="EMBL" id="LDAU01000268">
    <property type="protein sequence ID" value="KRW98148.1"/>
    <property type="molecule type" value="Genomic_DNA"/>
</dbReference>
<keyword evidence="1" id="KW-1133">Transmembrane helix</keyword>
<name>A0A0V0Q7Y2_PSEPJ</name>
<dbReference type="InParanoid" id="A0A0V0Q7Y2"/>
<evidence type="ECO:0000313" key="2">
    <source>
        <dbReference type="EMBL" id="KRW98148.1"/>
    </source>
</evidence>
<accession>A0A0V0Q7Y2</accession>
<reference evidence="2 3" key="1">
    <citation type="journal article" date="2015" name="Sci. Rep.">
        <title>Genome of the facultative scuticociliatosis pathogen Pseudocohnilembus persalinus provides insight into its virulence through horizontal gene transfer.</title>
        <authorList>
            <person name="Xiong J."/>
            <person name="Wang G."/>
            <person name="Cheng J."/>
            <person name="Tian M."/>
            <person name="Pan X."/>
            <person name="Warren A."/>
            <person name="Jiang C."/>
            <person name="Yuan D."/>
            <person name="Miao W."/>
        </authorList>
    </citation>
    <scope>NUCLEOTIDE SEQUENCE [LARGE SCALE GENOMIC DNA]</scope>
    <source>
        <strain evidence="2">36N120E</strain>
    </source>
</reference>
<keyword evidence="3" id="KW-1185">Reference proteome</keyword>
<keyword evidence="1" id="KW-0472">Membrane</keyword>
<protein>
    <submittedName>
        <fullName evidence="2">Uncharacterized protein</fullName>
    </submittedName>
</protein>
<sequence>MIIFLQIYTYLKNGDQICYKTNDITGYNGENYYYDTIGDQGWAYFKDETNDECHFVFFDPTKCTMDWEQMSVTGMKQGMAESFLNYDNEKILMFEFGNFVDSDDQGSIQISFYEIGSIEQNDKDDYDENAFVIGFRITALILFAFILI</sequence>
<keyword evidence="1" id="KW-0812">Transmembrane</keyword>
<evidence type="ECO:0000256" key="1">
    <source>
        <dbReference type="SAM" id="Phobius"/>
    </source>
</evidence>
<comment type="caution">
    <text evidence="2">The sequence shown here is derived from an EMBL/GenBank/DDBJ whole genome shotgun (WGS) entry which is preliminary data.</text>
</comment>
<organism evidence="2 3">
    <name type="scientific">Pseudocohnilembus persalinus</name>
    <name type="common">Ciliate</name>
    <dbReference type="NCBI Taxonomy" id="266149"/>
    <lineage>
        <taxon>Eukaryota</taxon>
        <taxon>Sar</taxon>
        <taxon>Alveolata</taxon>
        <taxon>Ciliophora</taxon>
        <taxon>Intramacronucleata</taxon>
        <taxon>Oligohymenophorea</taxon>
        <taxon>Scuticociliatia</taxon>
        <taxon>Philasterida</taxon>
        <taxon>Pseudocohnilembidae</taxon>
        <taxon>Pseudocohnilembus</taxon>
    </lineage>
</organism>
<dbReference type="Proteomes" id="UP000054937">
    <property type="component" value="Unassembled WGS sequence"/>
</dbReference>
<feature type="transmembrane region" description="Helical" evidence="1">
    <location>
        <begin position="130"/>
        <end position="147"/>
    </location>
</feature>
<dbReference type="AlphaFoldDB" id="A0A0V0Q7Y2"/>